<dbReference type="EMBL" id="CP042469">
    <property type="protein sequence ID" value="QOX62888.1"/>
    <property type="molecule type" value="Genomic_DNA"/>
</dbReference>
<accession>A0ACD1A8X4</accession>
<evidence type="ECO:0000313" key="1">
    <source>
        <dbReference type="EMBL" id="QOX62888.1"/>
    </source>
</evidence>
<protein>
    <submittedName>
        <fullName evidence="1">Uncharacterized protein</fullName>
    </submittedName>
</protein>
<organism evidence="1 2">
    <name type="scientific">Anoxybacterium hadale</name>
    <dbReference type="NCBI Taxonomy" id="3408580"/>
    <lineage>
        <taxon>Bacteria</taxon>
        <taxon>Bacillati</taxon>
        <taxon>Bacillota</taxon>
        <taxon>Clostridia</taxon>
        <taxon>Peptostreptococcales</taxon>
        <taxon>Anaerovoracaceae</taxon>
        <taxon>Anoxybacterium</taxon>
    </lineage>
</organism>
<name>A0ACD1A8X4_9FIRM</name>
<sequence>MNQRPRILVLAALFVGVMVSMAIPSFAADKSVTITLPNSKVTINGQVVNNNYSKYPLIVYKDITYFPMTFSDCRFLGIESTWTGEKTGLLVDFTGVTAAYNPYLSSSQNKKSYSARIVSFPVKVNGKVVDISKEEYPFLSFRDITYFPMTWKYGVDAFGWDYKFDGKTGLVIQSKNIKVEQYQIPKTRLVEAYGEYEGKKSTAVMAKNGFVYYVTNKGAVMQAPLADISKAKAVFQLGIWSYGDGKQFDSHEFYEENRNAMLFFHSGGATMGSDHRYILKENGTVQKIQESYHETTLINNKLYMYYNGPMAGPGNLSVEELNASGSRSNLGSADYWFYSFCTTKGLPNLQMNGDELYIRASNVTGSQEGGGDYITDDPAVYKVNVSTNAVSRVSQSKDKVISAQISANTLYYMSASGEGSDCTYSIYKHSLIDGAESFMGSFKSELTWDQSFAVIGDHIYYLSNGALYRMGSNESLNPAAEAITMSVTGDHQEYLVCTFMETQQSKYRIMVFDQSGKAVFKTSDCGSNIVVEGNALYFYNITTETLCKAVIN</sequence>
<keyword evidence="2" id="KW-1185">Reference proteome</keyword>
<proteinExistence type="predicted"/>
<dbReference type="Proteomes" id="UP000594014">
    <property type="component" value="Chromosome"/>
</dbReference>
<gene>
    <name evidence="1" type="ORF">FRZ06_05810</name>
</gene>
<evidence type="ECO:0000313" key="2">
    <source>
        <dbReference type="Proteomes" id="UP000594014"/>
    </source>
</evidence>
<reference evidence="1" key="1">
    <citation type="submission" date="2019-08" db="EMBL/GenBank/DDBJ databases">
        <title>Genome sequence of Clostridiales bacterium MT110.</title>
        <authorList>
            <person name="Cao J."/>
        </authorList>
    </citation>
    <scope>NUCLEOTIDE SEQUENCE</scope>
    <source>
        <strain evidence="1">MT110</strain>
    </source>
</reference>